<feature type="transmembrane region" description="Helical" evidence="1">
    <location>
        <begin position="136"/>
        <end position="159"/>
    </location>
</feature>
<evidence type="ECO:0000313" key="2">
    <source>
        <dbReference type="EMBL" id="KPV45778.1"/>
    </source>
</evidence>
<gene>
    <name evidence="2" type="ORF">AN477_00115</name>
</gene>
<sequence length="186" mass="21557">MVALLSRRQNWAKASPVLGIAVAVWLCMTFQPSQAIFWALVNIPLYLFHQTEEHFWPGGFKDYINHVLYELPDGEERLTDGKIFWINIIFVWIAFILFGLLSLYHLGFGLLIITFSMMNCSTHIEQAIRRKRWNPGLVMASVQMLISIYAAYFISTYGLTDKASWWTGTILFSAVVHIILYRFIMP</sequence>
<evidence type="ECO:0008006" key="4">
    <source>
        <dbReference type="Google" id="ProtNLM"/>
    </source>
</evidence>
<dbReference type="Proteomes" id="UP000050482">
    <property type="component" value="Unassembled WGS sequence"/>
</dbReference>
<dbReference type="AlphaFoldDB" id="A0A0P9CSF8"/>
<keyword evidence="1" id="KW-1133">Transmembrane helix</keyword>
<organism evidence="2 3">
    <name type="scientific">Alicyclobacillus ferrooxydans</name>
    <dbReference type="NCBI Taxonomy" id="471514"/>
    <lineage>
        <taxon>Bacteria</taxon>
        <taxon>Bacillati</taxon>
        <taxon>Bacillota</taxon>
        <taxon>Bacilli</taxon>
        <taxon>Bacillales</taxon>
        <taxon>Alicyclobacillaceae</taxon>
        <taxon>Alicyclobacillus</taxon>
    </lineage>
</organism>
<dbReference type="InterPro" id="IPR025671">
    <property type="entry name" value="HXXEE"/>
</dbReference>
<keyword evidence="1" id="KW-0812">Transmembrane</keyword>
<comment type="caution">
    <text evidence="2">The sequence shown here is derived from an EMBL/GenBank/DDBJ whole genome shotgun (WGS) entry which is preliminary data.</text>
</comment>
<protein>
    <recommendedName>
        <fullName evidence="4">HXXEE domain-containing protein</fullName>
    </recommendedName>
</protein>
<keyword evidence="1" id="KW-0472">Membrane</keyword>
<evidence type="ECO:0000256" key="1">
    <source>
        <dbReference type="SAM" id="Phobius"/>
    </source>
</evidence>
<feature type="transmembrane region" description="Helical" evidence="1">
    <location>
        <begin position="165"/>
        <end position="184"/>
    </location>
</feature>
<dbReference type="EMBL" id="LJCO01000005">
    <property type="protein sequence ID" value="KPV45778.1"/>
    <property type="molecule type" value="Genomic_DNA"/>
</dbReference>
<name>A0A0P9CSF8_9BACL</name>
<dbReference type="Pfam" id="PF13787">
    <property type="entry name" value="HXXEE"/>
    <property type="match status" value="1"/>
</dbReference>
<accession>A0A0P9CSF8</accession>
<evidence type="ECO:0000313" key="3">
    <source>
        <dbReference type="Proteomes" id="UP000050482"/>
    </source>
</evidence>
<keyword evidence="3" id="KW-1185">Reference proteome</keyword>
<proteinExistence type="predicted"/>
<dbReference type="RefSeq" id="WP_054967166.1">
    <property type="nucleotide sequence ID" value="NZ_LJCO01000005.1"/>
</dbReference>
<dbReference type="PATRIC" id="fig|471514.4.peg.4443"/>
<dbReference type="OrthoDB" id="2591569at2"/>
<reference evidence="2 3" key="1">
    <citation type="submission" date="2015-09" db="EMBL/GenBank/DDBJ databases">
        <title>Draft genome sequence of Alicyclobacillus ferrooxydans DSM 22381.</title>
        <authorList>
            <person name="Hemp J."/>
        </authorList>
    </citation>
    <scope>NUCLEOTIDE SEQUENCE [LARGE SCALE GENOMIC DNA]</scope>
    <source>
        <strain evidence="2 3">TC-34</strain>
    </source>
</reference>
<feature type="transmembrane region" description="Helical" evidence="1">
    <location>
        <begin position="83"/>
        <end position="115"/>
    </location>
</feature>